<evidence type="ECO:0000256" key="6">
    <source>
        <dbReference type="ARBA" id="ARBA00022605"/>
    </source>
</evidence>
<dbReference type="FunFam" id="3.40.1160.10:FF:000002">
    <property type="entry name" value="Aspartokinase"/>
    <property type="match status" value="1"/>
</dbReference>
<dbReference type="InterPro" id="IPR005260">
    <property type="entry name" value="Asp_kin_monofn"/>
</dbReference>
<evidence type="ECO:0000256" key="4">
    <source>
        <dbReference type="ARBA" id="ARBA00005139"/>
    </source>
</evidence>
<keyword evidence="8" id="KW-0677">Repeat</keyword>
<dbReference type="NCBIfam" id="TIGR00657">
    <property type="entry name" value="asp_kinases"/>
    <property type="match status" value="1"/>
</dbReference>
<dbReference type="PIRSF" id="PIRSF000726">
    <property type="entry name" value="Asp_kin"/>
    <property type="match status" value="1"/>
</dbReference>
<dbReference type="NCBIfam" id="TIGR00656">
    <property type="entry name" value="asp_kin_monofn"/>
    <property type="match status" value="1"/>
</dbReference>
<dbReference type="GO" id="GO:0009088">
    <property type="term" value="P:threonine biosynthetic process"/>
    <property type="evidence" value="ECO:0007669"/>
    <property type="project" value="UniProtKB-UniPathway"/>
</dbReference>
<keyword evidence="13" id="KW-0457">Lysine biosynthesis</keyword>
<evidence type="ECO:0000256" key="10">
    <source>
        <dbReference type="ARBA" id="ARBA00022777"/>
    </source>
</evidence>
<comment type="pathway">
    <text evidence="4 18">Amino-acid biosynthesis; L-threonine biosynthesis; L-threonine from L-aspartate: step 1/5.</text>
</comment>
<feature type="binding site" evidence="16">
    <location>
        <position position="183"/>
    </location>
    <ligand>
        <name>ATP</name>
        <dbReference type="ChEBI" id="CHEBI:30616"/>
    </ligand>
</feature>
<evidence type="ECO:0000256" key="2">
    <source>
        <dbReference type="ARBA" id="ARBA00004766"/>
    </source>
</evidence>
<evidence type="ECO:0000256" key="13">
    <source>
        <dbReference type="ARBA" id="ARBA00023154"/>
    </source>
</evidence>
<dbReference type="Pfam" id="PF00696">
    <property type="entry name" value="AA_kinase"/>
    <property type="match status" value="1"/>
</dbReference>
<keyword evidence="10 17" id="KW-0418">Kinase</keyword>
<comment type="pathway">
    <text evidence="3 18">Amino-acid biosynthesis; L-methionine biosynthesis via de novo pathway; L-homoserine from L-aspartate: step 1/3.</text>
</comment>
<dbReference type="NCBIfam" id="NF005154">
    <property type="entry name" value="PRK06635.1-2"/>
    <property type="match status" value="1"/>
</dbReference>
<dbReference type="InterPro" id="IPR036393">
    <property type="entry name" value="AceGlu_kinase-like_sf"/>
</dbReference>
<evidence type="ECO:0000256" key="16">
    <source>
        <dbReference type="PIRSR" id="PIRSR000726-1"/>
    </source>
</evidence>
<keyword evidence="12" id="KW-0220">Diaminopimelate biosynthesis</keyword>
<comment type="catalytic activity">
    <reaction evidence="14 17">
        <text>L-aspartate + ATP = 4-phospho-L-aspartate + ADP</text>
        <dbReference type="Rhea" id="RHEA:23776"/>
        <dbReference type="ChEBI" id="CHEBI:29991"/>
        <dbReference type="ChEBI" id="CHEBI:30616"/>
        <dbReference type="ChEBI" id="CHEBI:57535"/>
        <dbReference type="ChEBI" id="CHEBI:456216"/>
        <dbReference type="EC" id="2.7.2.4"/>
    </reaction>
</comment>
<protein>
    <recommendedName>
        <fullName evidence="17">Aspartokinase</fullName>
        <ecNumber evidence="17">2.7.2.4</ecNumber>
    </recommendedName>
</protein>
<keyword evidence="9 16" id="KW-0547">Nucleotide-binding</keyword>
<dbReference type="CDD" id="cd04913">
    <property type="entry name" value="ACT_AKii-LysC-BS-like_1"/>
    <property type="match status" value="1"/>
</dbReference>
<feature type="binding site" evidence="16">
    <location>
        <position position="73"/>
    </location>
    <ligand>
        <name>substrate</name>
    </ligand>
</feature>
<comment type="similarity">
    <text evidence="5 17">Belongs to the aspartokinase family.</text>
</comment>
<evidence type="ECO:0000313" key="21">
    <source>
        <dbReference type="Proteomes" id="UP000503399"/>
    </source>
</evidence>
<dbReference type="PANTHER" id="PTHR21499">
    <property type="entry name" value="ASPARTATE KINASE"/>
    <property type="match status" value="1"/>
</dbReference>
<dbReference type="Pfam" id="PF22468">
    <property type="entry name" value="ACT_9"/>
    <property type="match status" value="2"/>
</dbReference>
<dbReference type="GO" id="GO:0005829">
    <property type="term" value="C:cytosol"/>
    <property type="evidence" value="ECO:0007669"/>
    <property type="project" value="TreeGrafter"/>
</dbReference>
<keyword evidence="6 18" id="KW-0028">Amino-acid biosynthesis</keyword>
<evidence type="ECO:0000256" key="14">
    <source>
        <dbReference type="ARBA" id="ARBA00047872"/>
    </source>
</evidence>
<dbReference type="Proteomes" id="UP000503399">
    <property type="component" value="Chromosome"/>
</dbReference>
<keyword evidence="11 16" id="KW-0067">ATP-binding</keyword>
<dbReference type="SUPFAM" id="SSF53633">
    <property type="entry name" value="Carbamate kinase-like"/>
    <property type="match status" value="1"/>
</dbReference>
<sequence length="410" mass="42844">MLLVQKFGGSSLATTDHIRRVAERVARTVAEGHQVVVVVSAMGDSTDDLLAKARDLSTTLPPREMDALLATGEMQSIALMAMALETAGVPARSFTGPQAGIRTDGQHGNARITGVEPRRLRQALALGLTPVVAGFQGEGPDGDITTLGRGGSDLTAIALAGALEADRCEIYSDVAGVFTADPRVVPDAAKLAHLPYSDMLELAAQGAQVLQTKAVEYAWDRNVTIHARSTFEEEDPGTVIDGHPSVTLSPVTAVALNTHIAKIGLTGVPDAPGVAARLFEALAAKGINVDLIIQSLSHDQLNDMAFTVAEADTDRAVAEAERVLAELHGRAVVVDRGVAKVSAVGTGMLGRPGVAARVFRALADAGINIELIGTSEIKISCLIAREHAHRALKAVHEAFNLGEGAIQVEE</sequence>
<evidence type="ECO:0000256" key="5">
    <source>
        <dbReference type="ARBA" id="ARBA00010122"/>
    </source>
</evidence>
<dbReference type="UniPathway" id="UPA00051">
    <property type="reaction ID" value="UER00462"/>
</dbReference>
<proteinExistence type="inferred from homology"/>
<dbReference type="InterPro" id="IPR001341">
    <property type="entry name" value="Asp_kinase"/>
</dbReference>
<dbReference type="InterPro" id="IPR045865">
    <property type="entry name" value="ACT-like_dom_sf"/>
</dbReference>
<dbReference type="PANTHER" id="PTHR21499:SF3">
    <property type="entry name" value="ASPARTOKINASE"/>
    <property type="match status" value="1"/>
</dbReference>
<dbReference type="PROSITE" id="PS51671">
    <property type="entry name" value="ACT"/>
    <property type="match status" value="1"/>
</dbReference>
<dbReference type="InterPro" id="IPR018042">
    <property type="entry name" value="Aspartate_kinase_CS"/>
</dbReference>
<name>A0A6F8ZJD9_9FIRM</name>
<dbReference type="PROSITE" id="PS00324">
    <property type="entry name" value="ASPARTOKINASE"/>
    <property type="match status" value="1"/>
</dbReference>
<keyword evidence="21" id="KW-1185">Reference proteome</keyword>
<evidence type="ECO:0000256" key="11">
    <source>
        <dbReference type="ARBA" id="ARBA00022840"/>
    </source>
</evidence>
<evidence type="ECO:0000313" key="20">
    <source>
        <dbReference type="EMBL" id="CAB1130099.1"/>
    </source>
</evidence>
<evidence type="ECO:0000256" key="3">
    <source>
        <dbReference type="ARBA" id="ARBA00004986"/>
    </source>
</evidence>
<evidence type="ECO:0000256" key="8">
    <source>
        <dbReference type="ARBA" id="ARBA00022737"/>
    </source>
</evidence>
<dbReference type="GO" id="GO:0009090">
    <property type="term" value="P:homoserine biosynthetic process"/>
    <property type="evidence" value="ECO:0007669"/>
    <property type="project" value="TreeGrafter"/>
</dbReference>
<dbReference type="InterPro" id="IPR041740">
    <property type="entry name" value="AKii-LysC-BS"/>
</dbReference>
<dbReference type="AlphaFoldDB" id="A0A6F8ZJD9"/>
<accession>A0A6F8ZJD9</accession>
<feature type="binding site" evidence="16">
    <location>
        <begin position="6"/>
        <end position="9"/>
    </location>
    <ligand>
        <name>ATP</name>
        <dbReference type="ChEBI" id="CHEBI:30616"/>
    </ligand>
</feature>
<dbReference type="Gene3D" id="3.40.1160.10">
    <property type="entry name" value="Acetylglutamate kinase-like"/>
    <property type="match status" value="1"/>
</dbReference>
<reference evidence="20 21" key="1">
    <citation type="submission" date="2020-02" db="EMBL/GenBank/DDBJ databases">
        <authorList>
            <person name="Hogendoorn C."/>
        </authorList>
    </citation>
    <scope>NUCLEOTIDE SEQUENCE [LARGE SCALE GENOMIC DNA]</scope>
    <source>
        <strain evidence="20">R501</strain>
    </source>
</reference>
<dbReference type="EC" id="2.7.2.4" evidence="17"/>
<dbReference type="FunFam" id="3.30.2130.10:FF:000001">
    <property type="entry name" value="Bifunctional aspartokinase/homoserine dehydrogenase"/>
    <property type="match status" value="1"/>
</dbReference>
<comment type="function">
    <text evidence="1">Catalyzes the phosphorylation of the beta-carboxyl group of aspartic acid with ATP to yield 4-phospho-L-aspartate, which is involved in the branched biosynthetic pathway leading to the biosynthesis of amino acids threonine, isoleucine and methionine.</text>
</comment>
<organism evidence="20 21">
    <name type="scientific">Candidatus Hydrogenisulfobacillus filiaventi</name>
    <dbReference type="NCBI Taxonomy" id="2707344"/>
    <lineage>
        <taxon>Bacteria</taxon>
        <taxon>Bacillati</taxon>
        <taxon>Bacillota</taxon>
        <taxon>Clostridia</taxon>
        <taxon>Eubacteriales</taxon>
        <taxon>Clostridiales Family XVII. Incertae Sedis</taxon>
        <taxon>Candidatus Hydrogenisulfobacillus</taxon>
    </lineage>
</organism>
<evidence type="ECO:0000256" key="7">
    <source>
        <dbReference type="ARBA" id="ARBA00022679"/>
    </source>
</evidence>
<gene>
    <name evidence="20" type="primary">lysCA</name>
    <name evidence="20" type="ORF">R50_2607</name>
</gene>
<dbReference type="GO" id="GO:0019877">
    <property type="term" value="P:diaminopimelate biosynthetic process"/>
    <property type="evidence" value="ECO:0007669"/>
    <property type="project" value="UniProtKB-KW"/>
</dbReference>
<dbReference type="UniPathway" id="UPA00034">
    <property type="reaction ID" value="UER00015"/>
</dbReference>
<evidence type="ECO:0000256" key="12">
    <source>
        <dbReference type="ARBA" id="ARBA00022915"/>
    </source>
</evidence>
<keyword evidence="7 17" id="KW-0808">Transferase</keyword>
<evidence type="ECO:0000256" key="17">
    <source>
        <dbReference type="RuleBase" id="RU003448"/>
    </source>
</evidence>
<comment type="subunit">
    <text evidence="15">Tetramer consisting of 2 isoforms Alpha (catalytic and regulation) and of a homodimer of 2 isoforms Beta (regulation).</text>
</comment>
<evidence type="ECO:0000256" key="15">
    <source>
        <dbReference type="ARBA" id="ARBA00063835"/>
    </source>
</evidence>
<dbReference type="GO" id="GO:0005524">
    <property type="term" value="F:ATP binding"/>
    <property type="evidence" value="ECO:0007669"/>
    <property type="project" value="UniProtKB-KW"/>
</dbReference>
<feature type="binding site" evidence="16">
    <location>
        <position position="46"/>
    </location>
    <ligand>
        <name>substrate</name>
    </ligand>
</feature>
<feature type="domain" description="ACT" evidence="19">
    <location>
        <begin position="263"/>
        <end position="343"/>
    </location>
</feature>
<dbReference type="GO" id="GO:0009089">
    <property type="term" value="P:lysine biosynthetic process via diaminopimelate"/>
    <property type="evidence" value="ECO:0007669"/>
    <property type="project" value="UniProtKB-UniPathway"/>
</dbReference>
<evidence type="ECO:0000259" key="19">
    <source>
        <dbReference type="PROSITE" id="PS51671"/>
    </source>
</evidence>
<dbReference type="CDD" id="cd04923">
    <property type="entry name" value="ACT_AK-LysC-DapG-like_2"/>
    <property type="match status" value="1"/>
</dbReference>
<dbReference type="InterPro" id="IPR002912">
    <property type="entry name" value="ACT_dom"/>
</dbReference>
<dbReference type="SUPFAM" id="SSF55021">
    <property type="entry name" value="ACT-like"/>
    <property type="match status" value="2"/>
</dbReference>
<dbReference type="UniPathway" id="UPA00050">
    <property type="reaction ID" value="UER00461"/>
</dbReference>
<evidence type="ECO:0000256" key="9">
    <source>
        <dbReference type="ARBA" id="ARBA00022741"/>
    </source>
</evidence>
<dbReference type="CDD" id="cd04261">
    <property type="entry name" value="AAK_AKii-LysC-BS"/>
    <property type="match status" value="1"/>
</dbReference>
<evidence type="ECO:0000256" key="18">
    <source>
        <dbReference type="RuleBase" id="RU004249"/>
    </source>
</evidence>
<dbReference type="Gene3D" id="3.30.2130.10">
    <property type="entry name" value="VC0802-like"/>
    <property type="match status" value="1"/>
</dbReference>
<dbReference type="InterPro" id="IPR001048">
    <property type="entry name" value="Asp/Glu/Uridylate_kinase"/>
</dbReference>
<comment type="pathway">
    <text evidence="2 18">Amino-acid biosynthesis; L-lysine biosynthesis via DAP pathway; (S)-tetrahydrodipicolinate from L-aspartate: step 1/4.</text>
</comment>
<dbReference type="GO" id="GO:0004072">
    <property type="term" value="F:aspartate kinase activity"/>
    <property type="evidence" value="ECO:0007669"/>
    <property type="project" value="UniProtKB-EC"/>
</dbReference>
<dbReference type="KEGG" id="hfv:R50_2607"/>
<dbReference type="NCBIfam" id="NF005155">
    <property type="entry name" value="PRK06635.1-4"/>
    <property type="match status" value="1"/>
</dbReference>
<dbReference type="EMBL" id="LR778114">
    <property type="protein sequence ID" value="CAB1130099.1"/>
    <property type="molecule type" value="Genomic_DNA"/>
</dbReference>
<evidence type="ECO:0000256" key="1">
    <source>
        <dbReference type="ARBA" id="ARBA00003121"/>
    </source>
</evidence>
<dbReference type="InterPro" id="IPR054352">
    <property type="entry name" value="ACT_Aspartokinase"/>
</dbReference>